<evidence type="ECO:0000313" key="2">
    <source>
        <dbReference type="Proteomes" id="UP000593575"/>
    </source>
</evidence>
<protein>
    <submittedName>
        <fullName evidence="1">Uncharacterized protein</fullName>
    </submittedName>
</protein>
<reference evidence="1 2" key="1">
    <citation type="journal article" date="2019" name="Genome Biol. Evol.">
        <title>Insights into the evolution of the New World diploid cottons (Gossypium, subgenus Houzingenia) based on genome sequencing.</title>
        <authorList>
            <person name="Grover C.E."/>
            <person name="Arick M.A. 2nd"/>
            <person name="Thrash A."/>
            <person name="Conover J.L."/>
            <person name="Sanders W.S."/>
            <person name="Peterson D.G."/>
            <person name="Frelichowski J.E."/>
            <person name="Scheffler J.A."/>
            <person name="Scheffler B.E."/>
            <person name="Wendel J.F."/>
        </authorList>
    </citation>
    <scope>NUCLEOTIDE SEQUENCE [LARGE SCALE GENOMIC DNA]</scope>
    <source>
        <strain evidence="1">6</strain>
        <tissue evidence="1">Leaf</tissue>
    </source>
</reference>
<keyword evidence="2" id="KW-1185">Reference proteome</keyword>
<name>A0A7J9KAP2_9ROSI</name>
<feature type="non-terminal residue" evidence="1">
    <location>
        <position position="1"/>
    </location>
</feature>
<dbReference type="EMBL" id="JABFAE010000013">
    <property type="protein sequence ID" value="MBA0843518.1"/>
    <property type="molecule type" value="Genomic_DNA"/>
</dbReference>
<organism evidence="1 2">
    <name type="scientific">Gossypium armourianum</name>
    <dbReference type="NCBI Taxonomy" id="34283"/>
    <lineage>
        <taxon>Eukaryota</taxon>
        <taxon>Viridiplantae</taxon>
        <taxon>Streptophyta</taxon>
        <taxon>Embryophyta</taxon>
        <taxon>Tracheophyta</taxon>
        <taxon>Spermatophyta</taxon>
        <taxon>Magnoliopsida</taxon>
        <taxon>eudicotyledons</taxon>
        <taxon>Gunneridae</taxon>
        <taxon>Pentapetalae</taxon>
        <taxon>rosids</taxon>
        <taxon>malvids</taxon>
        <taxon>Malvales</taxon>
        <taxon>Malvaceae</taxon>
        <taxon>Malvoideae</taxon>
        <taxon>Gossypium</taxon>
    </lineage>
</organism>
<proteinExistence type="predicted"/>
<dbReference type="AlphaFoldDB" id="A0A7J9KAP2"/>
<sequence length="77" mass="8997">MAASRFDIDKFDGIANFNLWQVRMSTVLIHSDLERVLIEKKLAGIEQSSEIETEALYLTKSLANRLVFKRLYTFRMI</sequence>
<accession>A0A7J9KAP2</accession>
<dbReference type="Proteomes" id="UP000593575">
    <property type="component" value="Unassembled WGS sequence"/>
</dbReference>
<evidence type="ECO:0000313" key="1">
    <source>
        <dbReference type="EMBL" id="MBA0843518.1"/>
    </source>
</evidence>
<comment type="caution">
    <text evidence="1">The sequence shown here is derived from an EMBL/GenBank/DDBJ whole genome shotgun (WGS) entry which is preliminary data.</text>
</comment>
<gene>
    <name evidence="1" type="ORF">Goarm_000701</name>
</gene>